<evidence type="ECO:0000313" key="6">
    <source>
        <dbReference type="EMBL" id="GMT21979.1"/>
    </source>
</evidence>
<dbReference type="InterPro" id="IPR029058">
    <property type="entry name" value="AB_hydrolase_fold"/>
</dbReference>
<dbReference type="AlphaFoldDB" id="A0AAV5VQY4"/>
<protein>
    <recommendedName>
        <fullName evidence="8">Esterase</fullName>
    </recommendedName>
</protein>
<evidence type="ECO:0000256" key="5">
    <source>
        <dbReference type="ARBA" id="ARBA00023180"/>
    </source>
</evidence>
<dbReference type="GO" id="GO:0070008">
    <property type="term" value="F:serine-type exopeptidase activity"/>
    <property type="evidence" value="ECO:0007669"/>
    <property type="project" value="InterPro"/>
</dbReference>
<evidence type="ECO:0000256" key="4">
    <source>
        <dbReference type="ARBA" id="ARBA00022801"/>
    </source>
</evidence>
<dbReference type="EMBL" id="BTSY01000004">
    <property type="protein sequence ID" value="GMT21979.1"/>
    <property type="molecule type" value="Genomic_DNA"/>
</dbReference>
<dbReference type="PANTHER" id="PTHR11010">
    <property type="entry name" value="PROTEASE S28 PRO-X CARBOXYPEPTIDASE-RELATED"/>
    <property type="match status" value="1"/>
</dbReference>
<name>A0AAV5VQY4_9BILA</name>
<keyword evidence="4" id="KW-0378">Hydrolase</keyword>
<reference evidence="6" key="1">
    <citation type="submission" date="2023-10" db="EMBL/GenBank/DDBJ databases">
        <title>Genome assembly of Pristionchus species.</title>
        <authorList>
            <person name="Yoshida K."/>
            <person name="Sommer R.J."/>
        </authorList>
    </citation>
    <scope>NUCLEOTIDE SEQUENCE</scope>
    <source>
        <strain evidence="6">RS5133</strain>
    </source>
</reference>
<dbReference type="GO" id="GO:0006508">
    <property type="term" value="P:proteolysis"/>
    <property type="evidence" value="ECO:0007669"/>
    <property type="project" value="UniProtKB-KW"/>
</dbReference>
<evidence type="ECO:0000256" key="2">
    <source>
        <dbReference type="ARBA" id="ARBA00022670"/>
    </source>
</evidence>
<feature type="non-terminal residue" evidence="6">
    <location>
        <position position="1"/>
    </location>
</feature>
<evidence type="ECO:0008006" key="8">
    <source>
        <dbReference type="Google" id="ProtNLM"/>
    </source>
</evidence>
<sequence>TFIRTQQVEQNLSGPWITFGGSYAGKLAAWSRDWFPELIAGAVASSAPVLAKIDFYDFRPPGWKMTPWIHSISTTYFINSSKFTKMRCSTILQTG</sequence>
<evidence type="ECO:0000313" key="7">
    <source>
        <dbReference type="Proteomes" id="UP001432322"/>
    </source>
</evidence>
<feature type="non-terminal residue" evidence="6">
    <location>
        <position position="95"/>
    </location>
</feature>
<dbReference type="SUPFAM" id="SSF53474">
    <property type="entry name" value="alpha/beta-Hydrolases"/>
    <property type="match status" value="1"/>
</dbReference>
<dbReference type="Gene3D" id="3.40.50.1820">
    <property type="entry name" value="alpha/beta hydrolase"/>
    <property type="match status" value="1"/>
</dbReference>
<proteinExistence type="inferred from homology"/>
<dbReference type="InterPro" id="IPR008758">
    <property type="entry name" value="Peptidase_S28"/>
</dbReference>
<comment type="caution">
    <text evidence="6">The sequence shown here is derived from an EMBL/GenBank/DDBJ whole genome shotgun (WGS) entry which is preliminary data.</text>
</comment>
<evidence type="ECO:0000256" key="1">
    <source>
        <dbReference type="ARBA" id="ARBA00011079"/>
    </source>
</evidence>
<organism evidence="6 7">
    <name type="scientific">Pristionchus fissidentatus</name>
    <dbReference type="NCBI Taxonomy" id="1538716"/>
    <lineage>
        <taxon>Eukaryota</taxon>
        <taxon>Metazoa</taxon>
        <taxon>Ecdysozoa</taxon>
        <taxon>Nematoda</taxon>
        <taxon>Chromadorea</taxon>
        <taxon>Rhabditida</taxon>
        <taxon>Rhabditina</taxon>
        <taxon>Diplogasteromorpha</taxon>
        <taxon>Diplogasteroidea</taxon>
        <taxon>Neodiplogasteridae</taxon>
        <taxon>Pristionchus</taxon>
    </lineage>
</organism>
<dbReference type="Proteomes" id="UP001432322">
    <property type="component" value="Unassembled WGS sequence"/>
</dbReference>
<dbReference type="PANTHER" id="PTHR11010:SF117">
    <property type="entry name" value="SERINE PROTEASE 16"/>
    <property type="match status" value="1"/>
</dbReference>
<keyword evidence="7" id="KW-1185">Reference proteome</keyword>
<evidence type="ECO:0000256" key="3">
    <source>
        <dbReference type="ARBA" id="ARBA00022729"/>
    </source>
</evidence>
<keyword evidence="2" id="KW-0645">Protease</keyword>
<dbReference type="GO" id="GO:0008239">
    <property type="term" value="F:dipeptidyl-peptidase activity"/>
    <property type="evidence" value="ECO:0007669"/>
    <property type="project" value="TreeGrafter"/>
</dbReference>
<comment type="similarity">
    <text evidence="1">Belongs to the peptidase S28 family.</text>
</comment>
<dbReference type="Pfam" id="PF05577">
    <property type="entry name" value="Peptidase_S28"/>
    <property type="match status" value="1"/>
</dbReference>
<gene>
    <name evidence="6" type="ORF">PFISCL1PPCAC_13276</name>
</gene>
<keyword evidence="3" id="KW-0732">Signal</keyword>
<accession>A0AAV5VQY4</accession>
<keyword evidence="5" id="KW-0325">Glycoprotein</keyword>